<proteinExistence type="predicted"/>
<dbReference type="EMBL" id="CP011112">
    <property type="protein sequence ID" value="AKU17372.1"/>
    <property type="molecule type" value="Genomic_DNA"/>
</dbReference>
<dbReference type="STRING" id="571913.VV02_18465"/>
<feature type="region of interest" description="Disordered" evidence="1">
    <location>
        <begin position="1"/>
        <end position="33"/>
    </location>
</feature>
<accession>A0A0K1JKX2</accession>
<dbReference type="AlphaFoldDB" id="A0A0K1JKX2"/>
<sequence>MSSRASNADFRSSGLRVAPASDAELDPEDGEDGALEALVIEPVEEVADELVDGDVDDVAAVEPGWSEQPARTTAVAQPATRRTVRFTSGTYPSLHRSGTGTGP</sequence>
<evidence type="ECO:0000313" key="2">
    <source>
        <dbReference type="EMBL" id="AKU17372.1"/>
    </source>
</evidence>
<name>A0A0K1JKX2_9MICO</name>
<organism evidence="2 3">
    <name type="scientific">Luteipulveratus mongoliensis</name>
    <dbReference type="NCBI Taxonomy" id="571913"/>
    <lineage>
        <taxon>Bacteria</taxon>
        <taxon>Bacillati</taxon>
        <taxon>Actinomycetota</taxon>
        <taxon>Actinomycetes</taxon>
        <taxon>Micrococcales</taxon>
        <taxon>Dermacoccaceae</taxon>
        <taxon>Luteipulveratus</taxon>
    </lineage>
</organism>
<keyword evidence="3" id="KW-1185">Reference proteome</keyword>
<evidence type="ECO:0000256" key="1">
    <source>
        <dbReference type="SAM" id="MobiDB-lite"/>
    </source>
</evidence>
<protein>
    <submittedName>
        <fullName evidence="2">Uncharacterized protein</fullName>
    </submittedName>
</protein>
<reference evidence="2 3" key="1">
    <citation type="submission" date="2015-03" db="EMBL/GenBank/DDBJ databases">
        <title>Luteipulveratus halotolerans sp. nov., a novel actinobacterium (Dermacoccaceae) from Sarawak, Malaysia.</title>
        <authorList>
            <person name="Juboi H."/>
            <person name="Basik A."/>
            <person name="Shamsul S.S."/>
            <person name="Arnold P."/>
            <person name="Schmitt E.K."/>
            <person name="Sanglier J.-J."/>
            <person name="Yeo T."/>
        </authorList>
    </citation>
    <scope>NUCLEOTIDE SEQUENCE [LARGE SCALE GENOMIC DNA]</scope>
    <source>
        <strain evidence="2 3">MN07-A0370</strain>
    </source>
</reference>
<dbReference type="Proteomes" id="UP000066480">
    <property type="component" value="Chromosome"/>
</dbReference>
<feature type="compositionally biased region" description="Polar residues" evidence="1">
    <location>
        <begin position="1"/>
        <end position="10"/>
    </location>
</feature>
<evidence type="ECO:0000313" key="3">
    <source>
        <dbReference type="Proteomes" id="UP000066480"/>
    </source>
</evidence>
<gene>
    <name evidence="2" type="ORF">VV02_18465</name>
</gene>
<dbReference type="KEGG" id="lmoi:VV02_18465"/>
<feature type="compositionally biased region" description="Acidic residues" evidence="1">
    <location>
        <begin position="23"/>
        <end position="33"/>
    </location>
</feature>